<evidence type="ECO:0000259" key="3">
    <source>
        <dbReference type="PROSITE" id="PS50014"/>
    </source>
</evidence>
<keyword evidence="1 2" id="KW-0103">Bromodomain</keyword>
<dbReference type="PROSITE" id="PS50014">
    <property type="entry name" value="BROMODOMAIN_2"/>
    <property type="match status" value="1"/>
</dbReference>
<dbReference type="GO" id="GO:0005669">
    <property type="term" value="C:transcription factor TFIID complex"/>
    <property type="evidence" value="ECO:0007669"/>
    <property type="project" value="InterPro"/>
</dbReference>
<protein>
    <recommendedName>
        <fullName evidence="3">Bromo domain-containing protein</fullName>
    </recommendedName>
</protein>
<reference evidence="4 5" key="1">
    <citation type="submission" date="2009-11" db="EMBL/GenBank/DDBJ databases">
        <title>Annotation of Allomyces macrogynus ATCC 38327.</title>
        <authorList>
            <consortium name="The Broad Institute Genome Sequencing Platform"/>
            <person name="Russ C."/>
            <person name="Cuomo C."/>
            <person name="Burger G."/>
            <person name="Gray M.W."/>
            <person name="Holland P.W.H."/>
            <person name="King N."/>
            <person name="Lang F.B.F."/>
            <person name="Roger A.J."/>
            <person name="Ruiz-Trillo I."/>
            <person name="Young S.K."/>
            <person name="Zeng Q."/>
            <person name="Gargeya S."/>
            <person name="Fitzgerald M."/>
            <person name="Haas B."/>
            <person name="Abouelleil A."/>
            <person name="Alvarado L."/>
            <person name="Arachchi H.M."/>
            <person name="Berlin A."/>
            <person name="Chapman S.B."/>
            <person name="Gearin G."/>
            <person name="Goldberg J."/>
            <person name="Griggs A."/>
            <person name="Gujja S."/>
            <person name="Hansen M."/>
            <person name="Heiman D."/>
            <person name="Howarth C."/>
            <person name="Larimer J."/>
            <person name="Lui A."/>
            <person name="MacDonald P.J.P."/>
            <person name="McCowen C."/>
            <person name="Montmayeur A."/>
            <person name="Murphy C."/>
            <person name="Neiman D."/>
            <person name="Pearson M."/>
            <person name="Priest M."/>
            <person name="Roberts A."/>
            <person name="Saif S."/>
            <person name="Shea T."/>
            <person name="Sisk P."/>
            <person name="Stolte C."/>
            <person name="Sykes S."/>
            <person name="Wortman J."/>
            <person name="Nusbaum C."/>
            <person name="Birren B."/>
        </authorList>
    </citation>
    <scope>NUCLEOTIDE SEQUENCE [LARGE SCALE GENOMIC DNA]</scope>
    <source>
        <strain evidence="4 5">ATCC 38327</strain>
    </source>
</reference>
<dbReference type="Pfam" id="PF00439">
    <property type="entry name" value="Bromodomain"/>
    <property type="match status" value="2"/>
</dbReference>
<proteinExistence type="predicted"/>
<feature type="domain" description="Bromo" evidence="3">
    <location>
        <begin position="15"/>
        <end position="85"/>
    </location>
</feature>
<dbReference type="GO" id="GO:0016251">
    <property type="term" value="F:RNA polymerase II general transcription initiation factor activity"/>
    <property type="evidence" value="ECO:0007669"/>
    <property type="project" value="InterPro"/>
</dbReference>
<dbReference type="VEuPathDB" id="FungiDB:AMAG_18311"/>
<dbReference type="SUPFAM" id="SSF47370">
    <property type="entry name" value="Bromodomain"/>
    <property type="match status" value="2"/>
</dbReference>
<evidence type="ECO:0000256" key="1">
    <source>
        <dbReference type="ARBA" id="ARBA00023117"/>
    </source>
</evidence>
<accession>A0A0L0S884</accession>
<dbReference type="PANTHER" id="PTHR13900">
    <property type="entry name" value="TRANSCRIPTION INITIATION FACTOR TFIID"/>
    <property type="match status" value="1"/>
</dbReference>
<dbReference type="PANTHER" id="PTHR13900:SF0">
    <property type="entry name" value="TRANSCRIPTION INITIATION FACTOR TFIID SUBUNIT 1"/>
    <property type="match status" value="1"/>
</dbReference>
<organism evidence="4 5">
    <name type="scientific">Allomyces macrogynus (strain ATCC 38327)</name>
    <name type="common">Allomyces javanicus var. macrogynus</name>
    <dbReference type="NCBI Taxonomy" id="578462"/>
    <lineage>
        <taxon>Eukaryota</taxon>
        <taxon>Fungi</taxon>
        <taxon>Fungi incertae sedis</taxon>
        <taxon>Blastocladiomycota</taxon>
        <taxon>Blastocladiomycetes</taxon>
        <taxon>Blastocladiales</taxon>
        <taxon>Blastocladiaceae</taxon>
        <taxon>Allomyces</taxon>
    </lineage>
</organism>
<dbReference type="Proteomes" id="UP000054350">
    <property type="component" value="Unassembled WGS sequence"/>
</dbReference>
<dbReference type="Gene3D" id="1.20.920.10">
    <property type="entry name" value="Bromodomain-like"/>
    <property type="match status" value="2"/>
</dbReference>
<evidence type="ECO:0000313" key="4">
    <source>
        <dbReference type="EMBL" id="KNE58813.1"/>
    </source>
</evidence>
<evidence type="ECO:0000256" key="2">
    <source>
        <dbReference type="PROSITE-ProRule" id="PRU00035"/>
    </source>
</evidence>
<dbReference type="STRING" id="578462.A0A0L0S884"/>
<evidence type="ECO:0000313" key="5">
    <source>
        <dbReference type="Proteomes" id="UP000054350"/>
    </source>
</evidence>
<dbReference type="GO" id="GO:0004402">
    <property type="term" value="F:histone acetyltransferase activity"/>
    <property type="evidence" value="ECO:0007669"/>
    <property type="project" value="InterPro"/>
</dbReference>
<dbReference type="PRINTS" id="PR00503">
    <property type="entry name" value="BROMODOMAIN"/>
</dbReference>
<dbReference type="InterPro" id="IPR036427">
    <property type="entry name" value="Bromodomain-like_sf"/>
</dbReference>
<sequence>MDMMEIFDSILVGVATMPEAKQFMVPLSAKAHPEYYARIKHPRFIQTIIENNKRLQYATADEFLKDIKLIHTNAVAIYGAEHAVAQAAASLGAYVVREVEHRSERLQDLAYATADEFLKDIKLIHTNAVAIYGAEHAVAQAARVLGHMSIWAVQIPGGAQGETQGARDSA</sequence>
<keyword evidence="5" id="KW-1185">Reference proteome</keyword>
<dbReference type="InterPro" id="IPR001487">
    <property type="entry name" value="Bromodomain"/>
</dbReference>
<reference evidence="5" key="2">
    <citation type="submission" date="2009-11" db="EMBL/GenBank/DDBJ databases">
        <title>The Genome Sequence of Allomyces macrogynus strain ATCC 38327.</title>
        <authorList>
            <consortium name="The Broad Institute Genome Sequencing Platform"/>
            <person name="Russ C."/>
            <person name="Cuomo C."/>
            <person name="Shea T."/>
            <person name="Young S.K."/>
            <person name="Zeng Q."/>
            <person name="Koehrsen M."/>
            <person name="Haas B."/>
            <person name="Borodovsky M."/>
            <person name="Guigo R."/>
            <person name="Alvarado L."/>
            <person name="Berlin A."/>
            <person name="Borenstein D."/>
            <person name="Chen Z."/>
            <person name="Engels R."/>
            <person name="Freedman E."/>
            <person name="Gellesch M."/>
            <person name="Goldberg J."/>
            <person name="Griggs A."/>
            <person name="Gujja S."/>
            <person name="Heiman D."/>
            <person name="Hepburn T."/>
            <person name="Howarth C."/>
            <person name="Jen D."/>
            <person name="Larson L."/>
            <person name="Lewis B."/>
            <person name="Mehta T."/>
            <person name="Park D."/>
            <person name="Pearson M."/>
            <person name="Roberts A."/>
            <person name="Saif S."/>
            <person name="Shenoy N."/>
            <person name="Sisk P."/>
            <person name="Stolte C."/>
            <person name="Sykes S."/>
            <person name="Walk T."/>
            <person name="White J."/>
            <person name="Yandava C."/>
            <person name="Burger G."/>
            <person name="Gray M.W."/>
            <person name="Holland P.W.H."/>
            <person name="King N."/>
            <person name="Lang F.B.F."/>
            <person name="Roger A.J."/>
            <person name="Ruiz-Trillo I."/>
            <person name="Lander E."/>
            <person name="Nusbaum C."/>
        </authorList>
    </citation>
    <scope>NUCLEOTIDE SEQUENCE [LARGE SCALE GENOMIC DNA]</scope>
    <source>
        <strain evidence="5">ATCC 38327</strain>
    </source>
</reference>
<dbReference type="EMBL" id="GG745333">
    <property type="protein sequence ID" value="KNE58813.1"/>
    <property type="molecule type" value="Genomic_DNA"/>
</dbReference>
<dbReference type="AlphaFoldDB" id="A0A0L0S884"/>
<dbReference type="GO" id="GO:0051123">
    <property type="term" value="P:RNA polymerase II preinitiation complex assembly"/>
    <property type="evidence" value="ECO:0007669"/>
    <property type="project" value="TreeGrafter"/>
</dbReference>
<name>A0A0L0S884_ALLM3</name>
<dbReference type="OrthoDB" id="5752at2759"/>
<gene>
    <name evidence="4" type="ORF">AMAG_18311</name>
</gene>
<dbReference type="SMART" id="SM00297">
    <property type="entry name" value="BROMO"/>
    <property type="match status" value="1"/>
</dbReference>
<dbReference type="InterPro" id="IPR040240">
    <property type="entry name" value="TAF1"/>
</dbReference>
<dbReference type="GO" id="GO:0017025">
    <property type="term" value="F:TBP-class protein binding"/>
    <property type="evidence" value="ECO:0007669"/>
    <property type="project" value="InterPro"/>
</dbReference>